<dbReference type="RefSeq" id="WP_061804785.1">
    <property type="nucleotide sequence ID" value="NZ_FOXX01000005.1"/>
</dbReference>
<comment type="caution">
    <text evidence="6">The sequence shown here is derived from an EMBL/GenBank/DDBJ whole genome shotgun (WGS) entry which is preliminary data.</text>
</comment>
<proteinExistence type="inferred from homology"/>
<dbReference type="Pfam" id="PF22692">
    <property type="entry name" value="LlgE_F_G_D1"/>
    <property type="match status" value="1"/>
</dbReference>
<evidence type="ECO:0000313" key="6">
    <source>
        <dbReference type="EMBL" id="SFQ60125.1"/>
    </source>
</evidence>
<evidence type="ECO:0000259" key="5">
    <source>
        <dbReference type="Pfam" id="PF22692"/>
    </source>
</evidence>
<feature type="domain" description="Flagellar basal body rod protein N-terminal" evidence="3">
    <location>
        <begin position="5"/>
        <end position="35"/>
    </location>
</feature>
<dbReference type="Pfam" id="PF06429">
    <property type="entry name" value="Flg_bbr_C"/>
    <property type="match status" value="1"/>
</dbReference>
<dbReference type="InterPro" id="IPR037925">
    <property type="entry name" value="FlgE/F/G-like"/>
</dbReference>
<keyword evidence="6" id="KW-0282">Flagellum</keyword>
<dbReference type="Proteomes" id="UP000182762">
    <property type="component" value="Unassembled WGS sequence"/>
</dbReference>
<evidence type="ECO:0000259" key="4">
    <source>
        <dbReference type="Pfam" id="PF06429"/>
    </source>
</evidence>
<organism evidence="6 7">
    <name type="scientific">Priestia endophytica DSM 13796</name>
    <dbReference type="NCBI Taxonomy" id="1121089"/>
    <lineage>
        <taxon>Bacteria</taxon>
        <taxon>Bacillati</taxon>
        <taxon>Bacillota</taxon>
        <taxon>Bacilli</taxon>
        <taxon>Bacillales</taxon>
        <taxon>Bacillaceae</taxon>
        <taxon>Priestia</taxon>
    </lineage>
</organism>
<dbReference type="GeneID" id="93710907"/>
<sequence length="273" mass="30079">MFKGFYSAASGMMTQQRNVERLTNNMVNVNTVGFKQDQASIRSFPEMLLDRVQREKGVDNHQIPVRKRIGSLNTGAYMQELTPSFTQGGLQSTDRSTDVALIDGKVPEGKAAQKGSFFFIVEQGDEVRYTRNGNFALSNAGYLTTNDGHYVLGQNGTRISLTDDNFKISEQGVVTQNGEVVGTIDIAFSNNVEDLNQEGNGLYSVETPLPSAIGNEEVSYKVNQGMLENSNVDSSQTMTEMMSAYRSFEANQKVMQAYDKSMEKAANEVGHIS</sequence>
<gene>
    <name evidence="6" type="ORF">SAMN02745910_02249</name>
</gene>
<dbReference type="PANTHER" id="PTHR30435:SF19">
    <property type="entry name" value="FLAGELLAR BASAL-BODY ROD PROTEIN FLGG"/>
    <property type="match status" value="1"/>
</dbReference>
<evidence type="ECO:0000256" key="2">
    <source>
        <dbReference type="RuleBase" id="RU362116"/>
    </source>
</evidence>
<dbReference type="Pfam" id="PF00460">
    <property type="entry name" value="Flg_bb_rod"/>
    <property type="match status" value="1"/>
</dbReference>
<evidence type="ECO:0000256" key="1">
    <source>
        <dbReference type="ARBA" id="ARBA00009677"/>
    </source>
</evidence>
<dbReference type="SUPFAM" id="SSF117143">
    <property type="entry name" value="Flagellar hook protein flgE"/>
    <property type="match status" value="1"/>
</dbReference>
<keyword evidence="6" id="KW-0969">Cilium</keyword>
<reference evidence="6 7" key="1">
    <citation type="submission" date="2016-10" db="EMBL/GenBank/DDBJ databases">
        <authorList>
            <person name="Varghese N."/>
            <person name="Submissions S."/>
        </authorList>
    </citation>
    <scope>NUCLEOTIDE SEQUENCE [LARGE SCALE GENOMIC DNA]</scope>
    <source>
        <strain evidence="6 7">DSM 13796</strain>
    </source>
</reference>
<dbReference type="EMBL" id="FOXX01000005">
    <property type="protein sequence ID" value="SFQ60125.1"/>
    <property type="molecule type" value="Genomic_DNA"/>
</dbReference>
<keyword evidence="6" id="KW-0966">Cell projection</keyword>
<evidence type="ECO:0000259" key="3">
    <source>
        <dbReference type="Pfam" id="PF00460"/>
    </source>
</evidence>
<keyword evidence="7" id="KW-1185">Reference proteome</keyword>
<dbReference type="InterPro" id="IPR053967">
    <property type="entry name" value="LlgE_F_G-like_D1"/>
</dbReference>
<comment type="similarity">
    <text evidence="1 2">Belongs to the flagella basal body rod proteins family.</text>
</comment>
<dbReference type="InterPro" id="IPR020013">
    <property type="entry name" value="Flagellar_FlgE/F/G"/>
</dbReference>
<comment type="subcellular location">
    <subcellularLocation>
        <location evidence="2">Bacterial flagellum basal body</location>
    </subcellularLocation>
</comment>
<dbReference type="PANTHER" id="PTHR30435">
    <property type="entry name" value="FLAGELLAR PROTEIN"/>
    <property type="match status" value="1"/>
</dbReference>
<feature type="domain" description="Flagellar hook protein FlgE/F/G-like D1" evidence="5">
    <location>
        <begin position="115"/>
        <end position="175"/>
    </location>
</feature>
<dbReference type="InterPro" id="IPR001444">
    <property type="entry name" value="Flag_bb_rod_N"/>
</dbReference>
<dbReference type="NCBIfam" id="TIGR03506">
    <property type="entry name" value="FlgEFG_subfam"/>
    <property type="match status" value="1"/>
</dbReference>
<name>A0A1I5ZUN7_9BACI</name>
<dbReference type="InterPro" id="IPR010930">
    <property type="entry name" value="Flg_bb/hook_C_dom"/>
</dbReference>
<feature type="domain" description="Flagellar basal-body/hook protein C-terminal" evidence="4">
    <location>
        <begin position="224"/>
        <end position="267"/>
    </location>
</feature>
<keyword evidence="2" id="KW-0975">Bacterial flagellum</keyword>
<accession>A0A1I5ZUN7</accession>
<evidence type="ECO:0000313" key="7">
    <source>
        <dbReference type="Proteomes" id="UP000182762"/>
    </source>
</evidence>
<protein>
    <submittedName>
        <fullName evidence="6">Flagellar basal-body rod protein FlgG</fullName>
    </submittedName>
</protein>